<dbReference type="Proteomes" id="UP000179003">
    <property type="component" value="Unassembled WGS sequence"/>
</dbReference>
<sequence>MGQTPKQIDACPIQPDSTPNKAPRVGAYGGCRVPPVNTAWLSWFLKTGQLKLIFSPLSHQTQEN</sequence>
<gene>
    <name evidence="2" type="ORF">A2442_01690</name>
</gene>
<accession>A0A1F5EHH1</accession>
<reference evidence="2 3" key="1">
    <citation type="journal article" date="2016" name="Nat. Commun.">
        <title>Thousands of microbial genomes shed light on interconnected biogeochemical processes in an aquifer system.</title>
        <authorList>
            <person name="Anantharaman K."/>
            <person name="Brown C.T."/>
            <person name="Hug L.A."/>
            <person name="Sharon I."/>
            <person name="Castelle C.J."/>
            <person name="Probst A.J."/>
            <person name="Thomas B.C."/>
            <person name="Singh A."/>
            <person name="Wilkins M.J."/>
            <person name="Karaoz U."/>
            <person name="Brodie E.L."/>
            <person name="Williams K.H."/>
            <person name="Hubbard S.S."/>
            <person name="Banfield J.F."/>
        </authorList>
    </citation>
    <scope>NUCLEOTIDE SEQUENCE [LARGE SCALE GENOMIC DNA]</scope>
</reference>
<dbReference type="EMBL" id="MFAE01000014">
    <property type="protein sequence ID" value="OGD66815.1"/>
    <property type="molecule type" value="Genomic_DNA"/>
</dbReference>
<name>A0A1F5EHH1_9BACT</name>
<proteinExistence type="predicted"/>
<protein>
    <submittedName>
        <fullName evidence="2">Uncharacterized protein</fullName>
    </submittedName>
</protein>
<feature type="region of interest" description="Disordered" evidence="1">
    <location>
        <begin position="1"/>
        <end position="26"/>
    </location>
</feature>
<comment type="caution">
    <text evidence="2">The sequence shown here is derived from an EMBL/GenBank/DDBJ whole genome shotgun (WGS) entry which is preliminary data.</text>
</comment>
<evidence type="ECO:0000313" key="3">
    <source>
        <dbReference type="Proteomes" id="UP000179003"/>
    </source>
</evidence>
<dbReference type="AlphaFoldDB" id="A0A1F5EHH1"/>
<evidence type="ECO:0000313" key="2">
    <source>
        <dbReference type="EMBL" id="OGD66815.1"/>
    </source>
</evidence>
<organism evidence="2 3">
    <name type="scientific">Candidatus Campbellbacteria bacterium RIFOXYC2_FULL_35_25</name>
    <dbReference type="NCBI Taxonomy" id="1797582"/>
    <lineage>
        <taxon>Bacteria</taxon>
        <taxon>Candidatus Campbelliibacteriota</taxon>
    </lineage>
</organism>
<evidence type="ECO:0000256" key="1">
    <source>
        <dbReference type="SAM" id="MobiDB-lite"/>
    </source>
</evidence>